<evidence type="ECO:0000313" key="2">
    <source>
        <dbReference type="Proteomes" id="UP000178606"/>
    </source>
</evidence>
<name>A0A1F6CQY2_HANXR</name>
<proteinExistence type="predicted"/>
<sequence length="135" mass="14908">MFLLDAALYRPPSLPAVQPPAGVEEADRRAPAEPRAFSHYAEKMGRRLFQGERWSVSGGPEASPAGMVMVEGDVSHLELQGVFMDADPQALVVDRRTSRSYRVKEGQAIGPIQVRKIQKDGLILFYEGQTLKLSL</sequence>
<dbReference type="Proteomes" id="UP000178606">
    <property type="component" value="Unassembled WGS sequence"/>
</dbReference>
<protein>
    <recommendedName>
        <fullName evidence="3">Type II secretion system protein GspC N-terminal domain-containing protein</fullName>
    </recommendedName>
</protein>
<gene>
    <name evidence="1" type="ORF">A3F84_06435</name>
</gene>
<dbReference type="EMBL" id="MFKF01000178">
    <property type="protein sequence ID" value="OGG51576.1"/>
    <property type="molecule type" value="Genomic_DNA"/>
</dbReference>
<organism evidence="1 2">
    <name type="scientific">Handelsmanbacteria sp. (strain RIFCSPLOWO2_12_FULL_64_10)</name>
    <dbReference type="NCBI Taxonomy" id="1817868"/>
    <lineage>
        <taxon>Bacteria</taxon>
        <taxon>Candidatus Handelsmaniibacteriota</taxon>
    </lineage>
</organism>
<dbReference type="Gene3D" id="2.30.30.830">
    <property type="match status" value="1"/>
</dbReference>
<accession>A0A1F6CQY2</accession>
<comment type="caution">
    <text evidence="1">The sequence shown here is derived from an EMBL/GenBank/DDBJ whole genome shotgun (WGS) entry which is preliminary data.</text>
</comment>
<evidence type="ECO:0008006" key="3">
    <source>
        <dbReference type="Google" id="ProtNLM"/>
    </source>
</evidence>
<reference evidence="1 2" key="1">
    <citation type="journal article" date="2016" name="Nat. Commun.">
        <title>Thousands of microbial genomes shed light on interconnected biogeochemical processes in an aquifer system.</title>
        <authorList>
            <person name="Anantharaman K."/>
            <person name="Brown C.T."/>
            <person name="Hug L.A."/>
            <person name="Sharon I."/>
            <person name="Castelle C.J."/>
            <person name="Probst A.J."/>
            <person name="Thomas B.C."/>
            <person name="Singh A."/>
            <person name="Wilkins M.J."/>
            <person name="Karaoz U."/>
            <person name="Brodie E.L."/>
            <person name="Williams K.H."/>
            <person name="Hubbard S.S."/>
            <person name="Banfield J.F."/>
        </authorList>
    </citation>
    <scope>NUCLEOTIDE SEQUENCE [LARGE SCALE GENOMIC DNA]</scope>
    <source>
        <strain evidence="2">RIFCSPLOWO2_12_FULL_64_10</strain>
    </source>
</reference>
<evidence type="ECO:0000313" key="1">
    <source>
        <dbReference type="EMBL" id="OGG51576.1"/>
    </source>
</evidence>
<dbReference type="AlphaFoldDB" id="A0A1F6CQY2"/>